<evidence type="ECO:0000256" key="11">
    <source>
        <dbReference type="PIRSR" id="PIRSR605150-1"/>
    </source>
</evidence>
<dbReference type="FunFam" id="3.90.550.10:FF:000138">
    <property type="entry name" value="Cellulose synthase isolog"/>
    <property type="match status" value="1"/>
</dbReference>
<feature type="transmembrane region" description="Helical" evidence="14">
    <location>
        <begin position="521"/>
        <end position="543"/>
    </location>
</feature>
<evidence type="ECO:0000256" key="2">
    <source>
        <dbReference type="ARBA" id="ARBA00022676"/>
    </source>
</evidence>
<dbReference type="Gene3D" id="3.90.550.10">
    <property type="entry name" value="Spore Coat Polysaccharide Biosynthesis Protein SpsA, Chain A"/>
    <property type="match status" value="1"/>
</dbReference>
<keyword evidence="6" id="KW-0333">Golgi apparatus</keyword>
<dbReference type="InterPro" id="IPR005150">
    <property type="entry name" value="Cellulose_synth"/>
</dbReference>
<proteinExistence type="inferred from homology"/>
<dbReference type="Proteomes" id="UP001324115">
    <property type="component" value="Unassembled WGS sequence"/>
</dbReference>
<name>A0AAN7IT84_QUERU</name>
<feature type="transmembrane region" description="Helical" evidence="14">
    <location>
        <begin position="715"/>
        <end position="731"/>
    </location>
</feature>
<evidence type="ECO:0000256" key="3">
    <source>
        <dbReference type="ARBA" id="ARBA00022679"/>
    </source>
</evidence>
<dbReference type="GO" id="GO:0071555">
    <property type="term" value="P:cell wall organization"/>
    <property type="evidence" value="ECO:0007669"/>
    <property type="project" value="UniProtKB-KW"/>
</dbReference>
<feature type="binding site" evidence="12">
    <location>
        <position position="140"/>
    </location>
    <ligand>
        <name>UDP-alpha-D-glucose</name>
        <dbReference type="ChEBI" id="CHEBI:58885"/>
    </ligand>
</feature>
<feature type="active site" evidence="11">
    <location>
        <position position="446"/>
    </location>
</feature>
<comment type="caution">
    <text evidence="15">The sequence shown here is derived from an EMBL/GenBank/DDBJ whole genome shotgun (WGS) entry which is preliminary data.</text>
</comment>
<evidence type="ECO:0000256" key="9">
    <source>
        <dbReference type="ARBA" id="ARBA00037405"/>
    </source>
</evidence>
<keyword evidence="8" id="KW-0961">Cell wall biogenesis/degradation</keyword>
<comment type="similarity">
    <text evidence="10">Belongs to the glycosyltransferase 2 family. Plant cellulose synthase-like E subfamily.</text>
</comment>
<evidence type="ECO:0000256" key="1">
    <source>
        <dbReference type="ARBA" id="ARBA00004653"/>
    </source>
</evidence>
<evidence type="ECO:0000256" key="4">
    <source>
        <dbReference type="ARBA" id="ARBA00022692"/>
    </source>
</evidence>
<dbReference type="GO" id="GO:0016760">
    <property type="term" value="F:cellulose synthase (UDP-forming) activity"/>
    <property type="evidence" value="ECO:0007669"/>
    <property type="project" value="InterPro"/>
</dbReference>
<evidence type="ECO:0000256" key="14">
    <source>
        <dbReference type="SAM" id="Phobius"/>
    </source>
</evidence>
<dbReference type="EMBL" id="JAXUIC010000005">
    <property type="protein sequence ID" value="KAK4588669.1"/>
    <property type="molecule type" value="Genomic_DNA"/>
</dbReference>
<feature type="transmembrane region" description="Helical" evidence="14">
    <location>
        <begin position="647"/>
        <end position="669"/>
    </location>
</feature>
<feature type="active site" evidence="11">
    <location>
        <position position="140"/>
    </location>
</feature>
<evidence type="ECO:0000256" key="8">
    <source>
        <dbReference type="ARBA" id="ARBA00023316"/>
    </source>
</evidence>
<dbReference type="GO" id="GO:0030244">
    <property type="term" value="P:cellulose biosynthetic process"/>
    <property type="evidence" value="ECO:0007669"/>
    <property type="project" value="InterPro"/>
</dbReference>
<reference evidence="15 16" key="1">
    <citation type="journal article" date="2023" name="G3 (Bethesda)">
        <title>A haplotype-resolved chromosome-scale genome for Quercus rubra L. provides insights into the genetics of adaptive traits for red oak species.</title>
        <authorList>
            <person name="Kapoor B."/>
            <person name="Jenkins J."/>
            <person name="Schmutz J."/>
            <person name="Zhebentyayeva T."/>
            <person name="Kuelheim C."/>
            <person name="Coggeshall M."/>
            <person name="Heim C."/>
            <person name="Lasky J.R."/>
            <person name="Leites L."/>
            <person name="Islam-Faridi N."/>
            <person name="Romero-Severson J."/>
            <person name="DeLeo V.L."/>
            <person name="Lucas S.M."/>
            <person name="Lazic D."/>
            <person name="Gailing O."/>
            <person name="Carlson J."/>
            <person name="Staton M."/>
        </authorList>
    </citation>
    <scope>NUCLEOTIDE SEQUENCE [LARGE SCALE GENOMIC DNA]</scope>
    <source>
        <strain evidence="15">Pseudo-F2</strain>
    </source>
</reference>
<feature type="transmembrane region" description="Helical" evidence="14">
    <location>
        <begin position="681"/>
        <end position="703"/>
    </location>
</feature>
<evidence type="ECO:0000256" key="7">
    <source>
        <dbReference type="ARBA" id="ARBA00023136"/>
    </source>
</evidence>
<accession>A0AAN7IT84</accession>
<evidence type="ECO:0000313" key="15">
    <source>
        <dbReference type="EMBL" id="KAK4588669.1"/>
    </source>
</evidence>
<evidence type="ECO:0008006" key="17">
    <source>
        <dbReference type="Google" id="ProtNLM"/>
    </source>
</evidence>
<evidence type="ECO:0000256" key="6">
    <source>
        <dbReference type="ARBA" id="ARBA00023034"/>
    </source>
</evidence>
<dbReference type="GO" id="GO:0000139">
    <property type="term" value="C:Golgi membrane"/>
    <property type="evidence" value="ECO:0007669"/>
    <property type="project" value="UniProtKB-SubCell"/>
</dbReference>
<feature type="transmembrane region" description="Helical" evidence="14">
    <location>
        <begin position="20"/>
        <end position="40"/>
    </location>
</feature>
<dbReference type="PANTHER" id="PTHR13301">
    <property type="entry name" value="X-BOX TRANSCRIPTION FACTOR-RELATED"/>
    <property type="match status" value="1"/>
</dbReference>
<keyword evidence="5 14" id="KW-1133">Transmembrane helix</keyword>
<gene>
    <name evidence="15" type="ORF">RGQ29_019613</name>
</gene>
<dbReference type="FunFam" id="3.90.550.10:FF:000112">
    <property type="entry name" value="Cellulose synthase-like protein E1"/>
    <property type="match status" value="1"/>
</dbReference>
<dbReference type="Pfam" id="PF03552">
    <property type="entry name" value="Cellulose_synt"/>
    <property type="match status" value="2"/>
</dbReference>
<evidence type="ECO:0000256" key="12">
    <source>
        <dbReference type="PIRSR" id="PIRSR605150-2"/>
    </source>
</evidence>
<comment type="function">
    <text evidence="9">Thought to be a Golgi-localized beta-glycan synthase that polymerize the backbones of noncellulosic polysaccharides (hemicelluloses) of plant cell wall.</text>
</comment>
<sequence>MAKDDNLPLFETKLAKGRILFQFYSLLIFVGTCFIFAYRLSHIPAKGEPGRWAWMGLFFSELWFCFYWFATTVVRWNPIYRNTFKDRLSHRYEKALSGIDIFVCTADPVIEPPVMVINTVLSVMAYDYPPEKLSVYLSDDGGSDLTFYAMLEASRFSKIWLPFCKKFKVEPRSPEAYFRTAVEPLGEPVLAKEWSTVKMLYEDMKKRIENTTKLGRISEEISKEHKGFNEWILVASQRDHQTILQILIDGRDFEAVDIQGQPLPTLIYLAREKRPQYHHHFKAGAMNALIRVSSRISNSPIILNVDCDMYSNNSKSVRDALCFFMDEEKGNEVGFIQFPQAFENITKNDVYSNSLNVTMEMEMPGFDGNGGPCYIGTGCFLRRETLSGKKYKKNYKADWKRWSNRSVEESTSVLEETSKVLASCSYEENTQWGKETGLMYNCAVEDVLTGLTMQCRGWRSIYFNPERKGFLGVAPTTLLQSLVQHKRWSEGDFQILASRNCPFVLGYKKIPLKLQLSYCIYLLWAPTSLTTLYYATVPSLCLLRGISLFPQISDSWVLAFAFVIFLHRAYSLGECIWFGGTFKGWWNDQRMWVYKRTTSYFFGLLDYILKRLGFTKSAFVITTKVADDDVSQRYEQEVMEFGTSSPMFTILATLALLNAFCFFGGLKKLIADFETLVWERFALQILLCGLLVLINLPVYQGLFFRKDVASLPTSVSYQSTIFALLVCAIALS</sequence>
<evidence type="ECO:0000256" key="5">
    <source>
        <dbReference type="ARBA" id="ARBA00022989"/>
    </source>
</evidence>
<keyword evidence="4 14" id="KW-0812">Transmembrane</keyword>
<protein>
    <recommendedName>
        <fullName evidence="17">Cellulose synthase-like protein E6</fullName>
    </recommendedName>
</protein>
<keyword evidence="7 14" id="KW-0472">Membrane</keyword>
<feature type="binding site" evidence="13">
    <location>
        <position position="282"/>
    </location>
    <ligand>
        <name>Mn(2+)</name>
        <dbReference type="ChEBI" id="CHEBI:29035"/>
    </ligand>
</feature>
<evidence type="ECO:0000256" key="13">
    <source>
        <dbReference type="PIRSR" id="PIRSR605150-3"/>
    </source>
</evidence>
<feature type="binding site" evidence="13">
    <location>
        <position position="306"/>
    </location>
    <ligand>
        <name>Mn(2+)</name>
        <dbReference type="ChEBI" id="CHEBI:29035"/>
    </ligand>
</feature>
<keyword evidence="16" id="KW-1185">Reference proteome</keyword>
<feature type="transmembrane region" description="Helical" evidence="14">
    <location>
        <begin position="52"/>
        <end position="70"/>
    </location>
</feature>
<comment type="subcellular location">
    <subcellularLocation>
        <location evidence="1">Golgi apparatus membrane</location>
        <topology evidence="1">Multi-pass membrane protein</topology>
    </subcellularLocation>
</comment>
<feature type="transmembrane region" description="Helical" evidence="14">
    <location>
        <begin position="555"/>
        <end position="579"/>
    </location>
</feature>
<dbReference type="AlphaFoldDB" id="A0AAN7IT84"/>
<keyword evidence="2" id="KW-0328">Glycosyltransferase</keyword>
<dbReference type="SUPFAM" id="SSF53448">
    <property type="entry name" value="Nucleotide-diphospho-sugar transferases"/>
    <property type="match status" value="1"/>
</dbReference>
<evidence type="ECO:0000313" key="16">
    <source>
        <dbReference type="Proteomes" id="UP001324115"/>
    </source>
</evidence>
<organism evidence="15 16">
    <name type="scientific">Quercus rubra</name>
    <name type="common">Northern red oak</name>
    <name type="synonym">Quercus borealis</name>
    <dbReference type="NCBI Taxonomy" id="3512"/>
    <lineage>
        <taxon>Eukaryota</taxon>
        <taxon>Viridiplantae</taxon>
        <taxon>Streptophyta</taxon>
        <taxon>Embryophyta</taxon>
        <taxon>Tracheophyta</taxon>
        <taxon>Spermatophyta</taxon>
        <taxon>Magnoliopsida</taxon>
        <taxon>eudicotyledons</taxon>
        <taxon>Gunneridae</taxon>
        <taxon>Pentapetalae</taxon>
        <taxon>rosids</taxon>
        <taxon>fabids</taxon>
        <taxon>Fagales</taxon>
        <taxon>Fagaceae</taxon>
        <taxon>Quercus</taxon>
    </lineage>
</organism>
<evidence type="ECO:0000256" key="10">
    <source>
        <dbReference type="ARBA" id="ARBA00060766"/>
    </source>
</evidence>
<keyword evidence="3" id="KW-0808">Transferase</keyword>
<dbReference type="InterPro" id="IPR029044">
    <property type="entry name" value="Nucleotide-diphossugar_trans"/>
</dbReference>
<feature type="binding site" evidence="12">
    <location>
        <position position="111"/>
    </location>
    <ligand>
        <name>UDP-alpha-D-glucose</name>
        <dbReference type="ChEBI" id="CHEBI:58885"/>
    </ligand>
</feature>